<reference evidence="4 5" key="1">
    <citation type="submission" date="2014-04" db="EMBL/GenBank/DDBJ databases">
        <authorList>
            <consortium name="DOE Joint Genome Institute"/>
            <person name="Kuo A."/>
            <person name="Kohler A."/>
            <person name="Nagy L.G."/>
            <person name="Floudas D."/>
            <person name="Copeland A."/>
            <person name="Barry K.W."/>
            <person name="Cichocki N."/>
            <person name="Veneault-Fourrey C."/>
            <person name="LaButti K."/>
            <person name="Lindquist E.A."/>
            <person name="Lipzen A."/>
            <person name="Lundell T."/>
            <person name="Morin E."/>
            <person name="Murat C."/>
            <person name="Sun H."/>
            <person name="Tunlid A."/>
            <person name="Henrissat B."/>
            <person name="Grigoriev I.V."/>
            <person name="Hibbett D.S."/>
            <person name="Martin F."/>
            <person name="Nordberg H.P."/>
            <person name="Cantor M.N."/>
            <person name="Hua S.X."/>
        </authorList>
    </citation>
    <scope>NUCLEOTIDE SEQUENCE [LARGE SCALE GENOMIC DNA]</scope>
    <source>
        <strain evidence="4 5">Foug A</strain>
    </source>
</reference>
<dbReference type="OrthoDB" id="5583277at2759"/>
<dbReference type="InterPro" id="IPR024382">
    <property type="entry name" value="Vps3844_C"/>
</dbReference>
<feature type="transmembrane region" description="Helical" evidence="1">
    <location>
        <begin position="315"/>
        <end position="339"/>
    </location>
</feature>
<reference evidence="5" key="2">
    <citation type="submission" date="2015-01" db="EMBL/GenBank/DDBJ databases">
        <title>Evolutionary Origins and Diversification of the Mycorrhizal Mutualists.</title>
        <authorList>
            <consortium name="DOE Joint Genome Institute"/>
            <consortium name="Mycorrhizal Genomics Consortium"/>
            <person name="Kohler A."/>
            <person name="Kuo A."/>
            <person name="Nagy L.G."/>
            <person name="Floudas D."/>
            <person name="Copeland A."/>
            <person name="Barry K.W."/>
            <person name="Cichocki N."/>
            <person name="Veneault-Fourrey C."/>
            <person name="LaButti K."/>
            <person name="Lindquist E.A."/>
            <person name="Lipzen A."/>
            <person name="Lundell T."/>
            <person name="Morin E."/>
            <person name="Murat C."/>
            <person name="Riley R."/>
            <person name="Ohm R."/>
            <person name="Sun H."/>
            <person name="Tunlid A."/>
            <person name="Henrissat B."/>
            <person name="Grigoriev I.V."/>
            <person name="Hibbett D.S."/>
            <person name="Martin F."/>
        </authorList>
    </citation>
    <scope>NUCLEOTIDE SEQUENCE [LARGE SCALE GENOMIC DNA]</scope>
    <source>
        <strain evidence="5">Foug A</strain>
    </source>
</reference>
<keyword evidence="1" id="KW-0812">Transmembrane</keyword>
<dbReference type="InParanoid" id="A0A0C3A774"/>
<evidence type="ECO:0000259" key="3">
    <source>
        <dbReference type="Pfam" id="PF12955"/>
    </source>
</evidence>
<gene>
    <name evidence="4" type="ORF">SCLCIDRAFT_1207968</name>
</gene>
<accession>A0A0C3A774</accession>
<feature type="domain" description="Vacuolar sorting protein Vps3844 C-terminal" evidence="3">
    <location>
        <begin position="253"/>
        <end position="349"/>
    </location>
</feature>
<dbReference type="GO" id="GO:0005783">
    <property type="term" value="C:endoplasmic reticulum"/>
    <property type="evidence" value="ECO:0007669"/>
    <property type="project" value="TreeGrafter"/>
</dbReference>
<dbReference type="PANTHER" id="PTHR36853:SF1">
    <property type="entry name" value="DUF3844 DOMAIN-CONTAINING PROTEIN"/>
    <property type="match status" value="1"/>
</dbReference>
<dbReference type="AlphaFoldDB" id="A0A0C3A774"/>
<dbReference type="HOGENOM" id="CLU_754738_0_0_1"/>
<feature type="chain" id="PRO_5012791281" description="Vacuolar sorting protein Vps3844 C-terminal domain-containing protein" evidence="2">
    <location>
        <begin position="16"/>
        <end position="359"/>
    </location>
</feature>
<evidence type="ECO:0000256" key="1">
    <source>
        <dbReference type="SAM" id="Phobius"/>
    </source>
</evidence>
<keyword evidence="5" id="KW-1185">Reference proteome</keyword>
<organism evidence="4 5">
    <name type="scientific">Scleroderma citrinum Foug A</name>
    <dbReference type="NCBI Taxonomy" id="1036808"/>
    <lineage>
        <taxon>Eukaryota</taxon>
        <taxon>Fungi</taxon>
        <taxon>Dikarya</taxon>
        <taxon>Basidiomycota</taxon>
        <taxon>Agaricomycotina</taxon>
        <taxon>Agaricomycetes</taxon>
        <taxon>Agaricomycetidae</taxon>
        <taxon>Boletales</taxon>
        <taxon>Sclerodermatineae</taxon>
        <taxon>Sclerodermataceae</taxon>
        <taxon>Scleroderma</taxon>
    </lineage>
</organism>
<keyword evidence="1" id="KW-0472">Membrane</keyword>
<feature type="signal peptide" evidence="2">
    <location>
        <begin position="1"/>
        <end position="15"/>
    </location>
</feature>
<dbReference type="InterPro" id="IPR053065">
    <property type="entry name" value="Archenteron_Induction-Rel"/>
</dbReference>
<proteinExistence type="predicted"/>
<name>A0A0C3A774_9AGAM</name>
<dbReference type="Pfam" id="PF12955">
    <property type="entry name" value="Vps3844_C"/>
    <property type="match status" value="1"/>
</dbReference>
<dbReference type="Proteomes" id="UP000053989">
    <property type="component" value="Unassembled WGS sequence"/>
</dbReference>
<dbReference type="EMBL" id="KN822006">
    <property type="protein sequence ID" value="KIM69523.1"/>
    <property type="molecule type" value="Genomic_DNA"/>
</dbReference>
<dbReference type="STRING" id="1036808.A0A0C3A774"/>
<evidence type="ECO:0000313" key="5">
    <source>
        <dbReference type="Proteomes" id="UP000053989"/>
    </source>
</evidence>
<dbReference type="PANTHER" id="PTHR36853">
    <property type="entry name" value="EXPRESSED PROTEIN"/>
    <property type="match status" value="1"/>
</dbReference>
<evidence type="ECO:0000256" key="2">
    <source>
        <dbReference type="SAM" id="SignalP"/>
    </source>
</evidence>
<sequence>MRALSACLFFGLTQAAKVYLSPSDSWPFHLSSQQVSQVLAAHFRLDLFEELSQESAKLSHLFTERDFVASDAQGGLLLLMDEVYAPDVIPSTLVPNFSFSEPTREFLPSLLQTFNQRATHAFSYVYAKPSLPTQGVPRVLDAFLTPTPANEAFLAEMTTLTDYIDAPTTVDRFAGLQLSSIPQLAAAYGRESEQYQLATQAVRSAIEAALFDKSIQLALVTYLPSSVQKRSTQQLQNSLPLKTRQTLSRPGFCYASELACLNGTSACSGHGSCVSTVREGSECFACACVATRSESGMTQTWVGQSCQRQDISGPFVLLSGIVITLLLLMGGSVSLLYAIGGQELPSILTGGIAGAARKD</sequence>
<protein>
    <recommendedName>
        <fullName evidence="3">Vacuolar sorting protein Vps3844 C-terminal domain-containing protein</fullName>
    </recommendedName>
</protein>
<keyword evidence="1" id="KW-1133">Transmembrane helix</keyword>
<evidence type="ECO:0000313" key="4">
    <source>
        <dbReference type="EMBL" id="KIM69523.1"/>
    </source>
</evidence>
<keyword evidence="2" id="KW-0732">Signal</keyword>